<dbReference type="CDD" id="cd03134">
    <property type="entry name" value="GATase1_PfpI_like"/>
    <property type="match status" value="1"/>
</dbReference>
<accession>A0ABY8SJG8</accession>
<geneLocation type="plasmid" evidence="3 4">
    <name>unnamed7</name>
</geneLocation>
<dbReference type="EMBL" id="CP094303">
    <property type="protein sequence ID" value="WHP85869.1"/>
    <property type="molecule type" value="Genomic_DNA"/>
</dbReference>
<organism evidence="3 4">
    <name type="scientific">Edwardsiella anguillarum</name>
    <dbReference type="NCBI Taxonomy" id="1821960"/>
    <lineage>
        <taxon>Bacteria</taxon>
        <taxon>Pseudomonadati</taxon>
        <taxon>Pseudomonadota</taxon>
        <taxon>Gammaproteobacteria</taxon>
        <taxon>Enterobacterales</taxon>
        <taxon>Hafniaceae</taxon>
        <taxon>Edwardsiella</taxon>
    </lineage>
</organism>
<dbReference type="PANTHER" id="PTHR42733:SF12">
    <property type="entry name" value="PROTEINASE"/>
    <property type="match status" value="1"/>
</dbReference>
<dbReference type="RefSeq" id="WP_283292347.1">
    <property type="nucleotide sequence ID" value="NZ_CP094303.1"/>
</dbReference>
<keyword evidence="3" id="KW-0614">Plasmid</keyword>
<dbReference type="SUPFAM" id="SSF52317">
    <property type="entry name" value="Class I glutamine amidotransferase-like"/>
    <property type="match status" value="1"/>
</dbReference>
<dbReference type="InterPro" id="IPR002818">
    <property type="entry name" value="DJ-1/PfpI"/>
</dbReference>
<dbReference type="InterPro" id="IPR006286">
    <property type="entry name" value="C56_PfpI-like"/>
</dbReference>
<feature type="domain" description="DJ-1/PfpI" evidence="2">
    <location>
        <begin position="73"/>
        <end position="256"/>
    </location>
</feature>
<evidence type="ECO:0000313" key="4">
    <source>
        <dbReference type="Proteomes" id="UP001238370"/>
    </source>
</evidence>
<evidence type="ECO:0000313" key="3">
    <source>
        <dbReference type="EMBL" id="WHP85869.1"/>
    </source>
</evidence>
<keyword evidence="3" id="KW-0315">Glutamine amidotransferase</keyword>
<gene>
    <name evidence="3" type="ORF">MQ095_20115</name>
</gene>
<reference evidence="3 4" key="1">
    <citation type="submission" date="2022-03" db="EMBL/GenBank/DDBJ databases">
        <title>Survey of Intraspecific Variation of Edwardsiella anguillarum Isolates from Non-Anguillid Fish Host Originating from Varied Geographic Locations.</title>
        <authorList>
            <person name="Armwood A.R."/>
            <person name="Woodyard E."/>
            <person name="Waldbieser G.C."/>
            <person name="Camus A.C."/>
            <person name="Divya D."/>
            <person name="Tekedar H."/>
            <person name="Soto E."/>
            <person name="Stein C."/>
            <person name="Ucko M."/>
            <person name="Ware C."/>
            <person name="Griffin M.J."/>
        </authorList>
    </citation>
    <scope>NUCLEOTIDE SEQUENCE [LARGE SCALE GENOMIC DNA]</scope>
    <source>
        <strain evidence="3 4">R18-35-2</strain>
        <plasmid evidence="3 4">unnamed7</plasmid>
    </source>
</reference>
<dbReference type="Gene3D" id="3.40.50.880">
    <property type="match status" value="1"/>
</dbReference>
<dbReference type="PROSITE" id="PS51276">
    <property type="entry name" value="PEPTIDASE_C56_PFPI"/>
    <property type="match status" value="1"/>
</dbReference>
<dbReference type="PANTHER" id="PTHR42733">
    <property type="entry name" value="DJ-1 PROTEIN"/>
    <property type="match status" value="1"/>
</dbReference>
<dbReference type="Proteomes" id="UP001238370">
    <property type="component" value="Plasmid unnamed7"/>
</dbReference>
<dbReference type="Pfam" id="PF01965">
    <property type="entry name" value="DJ-1_PfpI"/>
    <property type="match status" value="1"/>
</dbReference>
<protein>
    <submittedName>
        <fullName evidence="3">Type 1 glutamine amidotransferase</fullName>
    </submittedName>
</protein>
<name>A0ABY8SJG8_9GAMM</name>
<sequence>MNVKTIVLIMTFLLLPNIVLAHENKVDVYDLVSTSSNVPTLDTVKLITADGTLNKELKEFMLKKHNKKVLKGKKIAILATDGVEELEILVPLNYLREVGADVTIVAPRKKVYPETFGLKIPENRRTHIMTVRLMENSGWLKIDKYIDEVSFNDFDGLVLPGGAWNPDFLRTDVGAQNFVKGIVNSNKPLATICHGPLVLINSGLVKDRKITGYWAIMKDLENAGAKVYDQPVVIDGNLISSRFPYDLPRLMKSFTKKLLDN</sequence>
<evidence type="ECO:0000256" key="1">
    <source>
        <dbReference type="ARBA" id="ARBA00008542"/>
    </source>
</evidence>
<comment type="similarity">
    <text evidence="1">Belongs to the peptidase C56 family.</text>
</comment>
<dbReference type="InterPro" id="IPR029062">
    <property type="entry name" value="Class_I_gatase-like"/>
</dbReference>
<evidence type="ECO:0000259" key="2">
    <source>
        <dbReference type="Pfam" id="PF01965"/>
    </source>
</evidence>
<keyword evidence="4" id="KW-1185">Reference proteome</keyword>
<proteinExistence type="inferred from homology"/>